<organism evidence="1 2">
    <name type="scientific">Eretmocerus hayati</name>
    <dbReference type="NCBI Taxonomy" id="131215"/>
    <lineage>
        <taxon>Eukaryota</taxon>
        <taxon>Metazoa</taxon>
        <taxon>Ecdysozoa</taxon>
        <taxon>Arthropoda</taxon>
        <taxon>Hexapoda</taxon>
        <taxon>Insecta</taxon>
        <taxon>Pterygota</taxon>
        <taxon>Neoptera</taxon>
        <taxon>Endopterygota</taxon>
        <taxon>Hymenoptera</taxon>
        <taxon>Apocrita</taxon>
        <taxon>Proctotrupomorpha</taxon>
        <taxon>Chalcidoidea</taxon>
        <taxon>Aphelinidae</taxon>
        <taxon>Aphelininae</taxon>
        <taxon>Eretmocerus</taxon>
    </lineage>
</organism>
<comment type="caution">
    <text evidence="1">The sequence shown here is derived from an EMBL/GenBank/DDBJ whole genome shotgun (WGS) entry which is preliminary data.</text>
</comment>
<accession>A0ACC2NNH9</accession>
<reference evidence="1" key="1">
    <citation type="submission" date="2023-04" db="EMBL/GenBank/DDBJ databases">
        <title>A chromosome-level genome assembly of the parasitoid wasp Eretmocerus hayati.</title>
        <authorList>
            <person name="Zhong Y."/>
            <person name="Liu S."/>
            <person name="Liu Y."/>
        </authorList>
    </citation>
    <scope>NUCLEOTIDE SEQUENCE</scope>
    <source>
        <strain evidence="1">ZJU_SS_LIU_2023</strain>
    </source>
</reference>
<name>A0ACC2NNH9_9HYME</name>
<feature type="non-terminal residue" evidence="1">
    <location>
        <position position="149"/>
    </location>
</feature>
<dbReference type="EMBL" id="CM056743">
    <property type="protein sequence ID" value="KAJ8672644.1"/>
    <property type="molecule type" value="Genomic_DNA"/>
</dbReference>
<protein>
    <submittedName>
        <fullName evidence="1">Uncharacterized protein</fullName>
    </submittedName>
</protein>
<proteinExistence type="predicted"/>
<sequence length="149" mass="16991">METNGFWNLIFSLAFWLHFSMTSPLSTSDLHDHNTIDTFSTTDLNFVKMVEKHGYYAEEHLVQSDGYNLVLHRISESPFPSANPGRKVVYVQHGFLMWTPNLVSRGPGGDLVFSLADAGFDVWMGNVRGNAYSRSHESLEPDDPKFWDF</sequence>
<evidence type="ECO:0000313" key="1">
    <source>
        <dbReference type="EMBL" id="KAJ8672644.1"/>
    </source>
</evidence>
<gene>
    <name evidence="1" type="ORF">QAD02_003903</name>
</gene>
<keyword evidence="2" id="KW-1185">Reference proteome</keyword>
<evidence type="ECO:0000313" key="2">
    <source>
        <dbReference type="Proteomes" id="UP001239111"/>
    </source>
</evidence>
<dbReference type="Proteomes" id="UP001239111">
    <property type="component" value="Chromosome 3"/>
</dbReference>